<evidence type="ECO:0000259" key="1">
    <source>
        <dbReference type="PROSITE" id="PS50106"/>
    </source>
</evidence>
<proteinExistence type="predicted"/>
<comment type="caution">
    <text evidence="2">The sequence shown here is derived from an EMBL/GenBank/DDBJ whole genome shotgun (WGS) entry which is preliminary data.</text>
</comment>
<dbReference type="EMBL" id="CAJNNW010030297">
    <property type="protein sequence ID" value="CAE8703035.1"/>
    <property type="molecule type" value="Genomic_DNA"/>
</dbReference>
<accession>A0A813KFK6</accession>
<dbReference type="InterPro" id="IPR036034">
    <property type="entry name" value="PDZ_sf"/>
</dbReference>
<name>A0A813KFK6_POLGL</name>
<dbReference type="InterPro" id="IPR001478">
    <property type="entry name" value="PDZ"/>
</dbReference>
<evidence type="ECO:0000313" key="2">
    <source>
        <dbReference type="EMBL" id="CAE8703035.1"/>
    </source>
</evidence>
<dbReference type="SUPFAM" id="SSF50156">
    <property type="entry name" value="PDZ domain-like"/>
    <property type="match status" value="1"/>
</dbReference>
<dbReference type="PROSITE" id="PS50106">
    <property type="entry name" value="PDZ"/>
    <property type="match status" value="1"/>
</dbReference>
<feature type="domain" description="PDZ" evidence="1">
    <location>
        <begin position="57"/>
        <end position="117"/>
    </location>
</feature>
<feature type="non-terminal residue" evidence="2">
    <location>
        <position position="1"/>
    </location>
</feature>
<dbReference type="AlphaFoldDB" id="A0A813KFK6"/>
<sequence>RMALAQPVVLGSHVALNNVDSTSRRRNGEIRLPMAAINARERRRDEDGDIEEVDFVEVEFQLGQSPLGLVVDWSMALPVVSAVMPESFASWIDGIRPGVVLLAINGAPVILGSGREE</sequence>
<evidence type="ECO:0000313" key="3">
    <source>
        <dbReference type="Proteomes" id="UP000626109"/>
    </source>
</evidence>
<reference evidence="2" key="1">
    <citation type="submission" date="2021-02" db="EMBL/GenBank/DDBJ databases">
        <authorList>
            <person name="Dougan E. K."/>
            <person name="Rhodes N."/>
            <person name="Thang M."/>
            <person name="Chan C."/>
        </authorList>
    </citation>
    <scope>NUCLEOTIDE SEQUENCE</scope>
</reference>
<dbReference type="Proteomes" id="UP000626109">
    <property type="component" value="Unassembled WGS sequence"/>
</dbReference>
<organism evidence="2 3">
    <name type="scientific">Polarella glacialis</name>
    <name type="common">Dinoflagellate</name>
    <dbReference type="NCBI Taxonomy" id="89957"/>
    <lineage>
        <taxon>Eukaryota</taxon>
        <taxon>Sar</taxon>
        <taxon>Alveolata</taxon>
        <taxon>Dinophyceae</taxon>
        <taxon>Suessiales</taxon>
        <taxon>Suessiaceae</taxon>
        <taxon>Polarella</taxon>
    </lineage>
</organism>
<feature type="non-terminal residue" evidence="2">
    <location>
        <position position="117"/>
    </location>
</feature>
<protein>
    <recommendedName>
        <fullName evidence="1">PDZ domain-containing protein</fullName>
    </recommendedName>
</protein>
<gene>
    <name evidence="2" type="ORF">PGLA2088_LOCUS32697</name>
</gene>